<evidence type="ECO:0000313" key="2">
    <source>
        <dbReference type="EMBL" id="KAK2023752.1"/>
    </source>
</evidence>
<keyword evidence="3" id="KW-1185">Reference proteome</keyword>
<feature type="region of interest" description="Disordered" evidence="1">
    <location>
        <begin position="91"/>
        <end position="122"/>
    </location>
</feature>
<feature type="compositionally biased region" description="Polar residues" evidence="1">
    <location>
        <begin position="184"/>
        <end position="194"/>
    </location>
</feature>
<protein>
    <submittedName>
        <fullName evidence="2">Uncharacterized protein</fullName>
    </submittedName>
</protein>
<evidence type="ECO:0000256" key="1">
    <source>
        <dbReference type="SAM" id="MobiDB-lite"/>
    </source>
</evidence>
<feature type="compositionally biased region" description="Basic and acidic residues" evidence="1">
    <location>
        <begin position="40"/>
        <end position="49"/>
    </location>
</feature>
<dbReference type="AlphaFoldDB" id="A0AAD9H9A8"/>
<dbReference type="EMBL" id="MU842988">
    <property type="protein sequence ID" value="KAK2023752.1"/>
    <property type="molecule type" value="Genomic_DNA"/>
</dbReference>
<name>A0AAD9H9A8_9PEZI</name>
<evidence type="ECO:0000313" key="3">
    <source>
        <dbReference type="Proteomes" id="UP001232148"/>
    </source>
</evidence>
<gene>
    <name evidence="2" type="ORF">LX32DRAFT_131380</name>
</gene>
<feature type="region of interest" description="Disordered" evidence="1">
    <location>
        <begin position="173"/>
        <end position="194"/>
    </location>
</feature>
<comment type="caution">
    <text evidence="2">The sequence shown here is derived from an EMBL/GenBank/DDBJ whole genome shotgun (WGS) entry which is preliminary data.</text>
</comment>
<organism evidence="2 3">
    <name type="scientific">Colletotrichum zoysiae</name>
    <dbReference type="NCBI Taxonomy" id="1216348"/>
    <lineage>
        <taxon>Eukaryota</taxon>
        <taxon>Fungi</taxon>
        <taxon>Dikarya</taxon>
        <taxon>Ascomycota</taxon>
        <taxon>Pezizomycotina</taxon>
        <taxon>Sordariomycetes</taxon>
        <taxon>Hypocreomycetidae</taxon>
        <taxon>Glomerellales</taxon>
        <taxon>Glomerellaceae</taxon>
        <taxon>Colletotrichum</taxon>
        <taxon>Colletotrichum graminicola species complex</taxon>
    </lineage>
</organism>
<feature type="region of interest" description="Disordered" evidence="1">
    <location>
        <begin position="10"/>
        <end position="49"/>
    </location>
</feature>
<proteinExistence type="predicted"/>
<accession>A0AAD9H9A8</accession>
<dbReference type="Proteomes" id="UP001232148">
    <property type="component" value="Unassembled WGS sequence"/>
</dbReference>
<sequence length="194" mass="21205">MLGLCSLQHQGGEGCPMPSGTQRVSSAIGGGEPTCPGRSGEAEKMSEPRHSPVYRHLLVSTCGRAGSANHPARWPTYRAILPRSFYLFRSDRAPPSGRRQRRQKTTVQPWASRGRRPFGSMQQNSARTAAICRTFCRSVCLSVRQSHRGQCNGGTDLRTFGVLGLPRLLPPTISGDTPRFGDNVEQTRTGGWVN</sequence>
<reference evidence="2" key="1">
    <citation type="submission" date="2021-06" db="EMBL/GenBank/DDBJ databases">
        <title>Comparative genomics, transcriptomics and evolutionary studies reveal genomic signatures of adaptation to plant cell wall in hemibiotrophic fungi.</title>
        <authorList>
            <consortium name="DOE Joint Genome Institute"/>
            <person name="Baroncelli R."/>
            <person name="Diaz J.F."/>
            <person name="Benocci T."/>
            <person name="Peng M."/>
            <person name="Battaglia E."/>
            <person name="Haridas S."/>
            <person name="Andreopoulos W."/>
            <person name="Labutti K."/>
            <person name="Pangilinan J."/>
            <person name="Floch G.L."/>
            <person name="Makela M.R."/>
            <person name="Henrissat B."/>
            <person name="Grigoriev I.V."/>
            <person name="Crouch J.A."/>
            <person name="De Vries R.P."/>
            <person name="Sukno S.A."/>
            <person name="Thon M.R."/>
        </authorList>
    </citation>
    <scope>NUCLEOTIDE SEQUENCE</scope>
    <source>
        <strain evidence="2">MAFF235873</strain>
    </source>
</reference>